<dbReference type="Gene3D" id="2.30.30.240">
    <property type="entry name" value="PRC-barrel domain"/>
    <property type="match status" value="2"/>
</dbReference>
<evidence type="ECO:0000313" key="3">
    <source>
        <dbReference type="EMBL" id="CAI3597868.1"/>
    </source>
</evidence>
<dbReference type="EMBL" id="CAMTCP010000227">
    <property type="protein sequence ID" value="CAI3597868.1"/>
    <property type="molecule type" value="Genomic_DNA"/>
</dbReference>
<evidence type="ECO:0000259" key="1">
    <source>
        <dbReference type="Pfam" id="PF05239"/>
    </source>
</evidence>
<dbReference type="AlphaFoldDB" id="A0A2A7MJL3"/>
<proteinExistence type="predicted"/>
<evidence type="ECO:0000313" key="2">
    <source>
        <dbReference type="EMBL" id="CAG9706302.1"/>
    </source>
</evidence>
<dbReference type="RefSeq" id="WP_058296026.1">
    <property type="nucleotide sequence ID" value="NZ_CAKJVD010000046.1"/>
</dbReference>
<evidence type="ECO:0000313" key="7">
    <source>
        <dbReference type="Proteomes" id="UP000431451"/>
    </source>
</evidence>
<reference evidence="2" key="3">
    <citation type="submission" date="2021-10" db="EMBL/GenBank/DDBJ databases">
        <authorList>
            <person name="Mesa V."/>
        </authorList>
    </citation>
    <scope>NUCLEOTIDE SEQUENCE</scope>
    <source>
        <strain evidence="2">CC3_PB</strain>
    </source>
</reference>
<accession>A0A2A7MJL3</accession>
<dbReference type="Proteomes" id="UP000220840">
    <property type="component" value="Unassembled WGS sequence"/>
</dbReference>
<dbReference type="Proteomes" id="UP000431451">
    <property type="component" value="Unassembled WGS sequence"/>
</dbReference>
<dbReference type="EMBL" id="PDCJ01000001">
    <property type="protein sequence ID" value="PEG31875.1"/>
    <property type="molecule type" value="Genomic_DNA"/>
</dbReference>
<organism evidence="4 6">
    <name type="scientific">Clostridium neonatale</name>
    <dbReference type="NCBI Taxonomy" id="137838"/>
    <lineage>
        <taxon>Bacteria</taxon>
        <taxon>Bacillati</taxon>
        <taxon>Bacillota</taxon>
        <taxon>Clostridia</taxon>
        <taxon>Eubacteriales</taxon>
        <taxon>Clostridiaceae</taxon>
        <taxon>Clostridium</taxon>
    </lineage>
</organism>
<evidence type="ECO:0000313" key="6">
    <source>
        <dbReference type="Proteomes" id="UP000220840"/>
    </source>
</evidence>
<name>A0A2A7MJL3_9CLOT</name>
<reference evidence="4 6" key="1">
    <citation type="submission" date="2017-10" db="EMBL/GenBank/DDBJ databases">
        <title>Effective Description of Clostridium neonatale sp. nov. linked to necrotizing enterocolitis in neonates and a clarification of species assignable to the genus Clostridium (Prazmowski 1880) emend. Lawson and Rainey 2016.</title>
        <authorList>
            <person name="Bernard K."/>
            <person name="Burdz T."/>
            <person name="Wiebe D."/>
            <person name="Balcewich B."/>
            <person name="Alfa M."/>
            <person name="Bernier A.-M."/>
        </authorList>
    </citation>
    <scope>NUCLEOTIDE SEQUENCE [LARGE SCALE GENOMIC DNA]</scope>
    <source>
        <strain evidence="4 6">LCDC99A005</strain>
    </source>
</reference>
<keyword evidence="6" id="KW-1185">Reference proteome</keyword>
<reference evidence="5 7" key="2">
    <citation type="submission" date="2018-06" db="EMBL/GenBank/DDBJ databases">
        <authorList>
            <consortium name="IHU Genomes"/>
        </authorList>
    </citation>
    <scope>NUCLEOTIDE SEQUENCE [LARGE SCALE GENOMIC DNA]</scope>
    <source>
        <strain evidence="5 7">NEC25</strain>
    </source>
</reference>
<dbReference type="Pfam" id="PF05239">
    <property type="entry name" value="PRC"/>
    <property type="match status" value="2"/>
</dbReference>
<evidence type="ECO:0000313" key="5">
    <source>
        <dbReference type="EMBL" id="VCT85257.1"/>
    </source>
</evidence>
<dbReference type="EMBL" id="CAKJVE010000004">
    <property type="protein sequence ID" value="CAG9706302.1"/>
    <property type="molecule type" value="Genomic_DNA"/>
</dbReference>
<dbReference type="Proteomes" id="UP000789738">
    <property type="component" value="Unassembled WGS sequence"/>
</dbReference>
<feature type="domain" description="PRC-barrel" evidence="1">
    <location>
        <begin position="3"/>
        <end position="64"/>
    </location>
</feature>
<reference evidence="3" key="4">
    <citation type="submission" date="2022-10" db="EMBL/GenBank/DDBJ databases">
        <authorList>
            <person name="Aires J."/>
            <person name="Mesa V."/>
        </authorList>
    </citation>
    <scope>NUCLEOTIDE SEQUENCE</scope>
    <source>
        <strain evidence="3">Clostridium neonatale JD116</strain>
    </source>
</reference>
<dbReference type="GeneID" id="68878320"/>
<feature type="domain" description="PRC-barrel" evidence="1">
    <location>
        <begin position="75"/>
        <end position="120"/>
    </location>
</feature>
<dbReference type="SUPFAM" id="SSF50346">
    <property type="entry name" value="PRC-barrel domain"/>
    <property type="match status" value="2"/>
</dbReference>
<sequence>MLRSKDFYLKKVYKTDGKKVGIVEDLCIDFFNAKLVGFKVSTNNIFSKKNYVAKEDFISLGESIIIKEVEEKRGLYFEEIKDMEVIDLNGKIRGTVEDLIIDSENYDIRGIIVSSGLIDKMIKGKQIFLLNDCILGEEYILYRKEENILFKIMPHNMKNWYVEKKA</sequence>
<evidence type="ECO:0000313" key="4">
    <source>
        <dbReference type="EMBL" id="PEG31875.1"/>
    </source>
</evidence>
<protein>
    <submittedName>
        <fullName evidence="4">Photosystem reaction center subunit H</fullName>
    </submittedName>
</protein>
<gene>
    <name evidence="3" type="ORF">CNEO2_300044</name>
    <name evidence="2" type="ORF">CNEO_42369</name>
    <name evidence="5" type="ORF">CNEONATNEC25_02858</name>
    <name evidence="4" type="ORF">CQ394_09300</name>
</gene>
<dbReference type="InterPro" id="IPR011033">
    <property type="entry name" value="PRC_barrel-like_sf"/>
</dbReference>
<dbReference type="OrthoDB" id="1716342at2"/>
<dbReference type="Proteomes" id="UP001189143">
    <property type="component" value="Unassembled WGS sequence"/>
</dbReference>
<dbReference type="STRING" id="137838.GCA_001458595_03333"/>
<dbReference type="InterPro" id="IPR027275">
    <property type="entry name" value="PRC-brl_dom"/>
</dbReference>
<dbReference type="EMBL" id="UWJD01000002">
    <property type="protein sequence ID" value="VCT85257.1"/>
    <property type="molecule type" value="Genomic_DNA"/>
</dbReference>